<accession>A0A0K8NUR3</accession>
<dbReference type="AlphaFoldDB" id="A0A0K8NUR3"/>
<dbReference type="Gene3D" id="2.40.10.300">
    <property type="entry name" value="Copper resistance protein K"/>
    <property type="match status" value="1"/>
</dbReference>
<keyword evidence="1" id="KW-0732">Signal</keyword>
<evidence type="ECO:0000313" key="3">
    <source>
        <dbReference type="Proteomes" id="UP000037660"/>
    </source>
</evidence>
<dbReference type="OrthoDB" id="5297628at2"/>
<sequence>MKSTLSVLTIAIAALGASLPSFARDALPQATQQALALKDGSTLYVFKDGKMAKEDRYGRAAYLTQGETLELADGRKVTAVGNEVARLDGLLNDGHRN</sequence>
<dbReference type="EMBL" id="BBYR01000006">
    <property type="protein sequence ID" value="GAP34132.1"/>
    <property type="molecule type" value="Genomic_DNA"/>
</dbReference>
<dbReference type="InterPro" id="IPR021604">
    <property type="entry name" value="CopK"/>
</dbReference>
<dbReference type="InterPro" id="IPR038644">
    <property type="entry name" value="CopK_sf"/>
</dbReference>
<dbReference type="GO" id="GO:0046872">
    <property type="term" value="F:metal ion binding"/>
    <property type="evidence" value="ECO:0007669"/>
    <property type="project" value="InterPro"/>
</dbReference>
<comment type="caution">
    <text evidence="2">The sequence shown here is derived from an EMBL/GenBank/DDBJ whole genome shotgun (WGS) entry which is preliminary data.</text>
</comment>
<feature type="chain" id="PRO_5005513365" description="Copper resistance protein K" evidence="1">
    <location>
        <begin position="24"/>
        <end position="97"/>
    </location>
</feature>
<reference evidence="2 3" key="2">
    <citation type="journal article" date="2016" name="Science">
        <title>A bacterium that degrades and assimilates poly(ethylene terephthalate).</title>
        <authorList>
            <person name="Yoshida S."/>
            <person name="Hiraga K."/>
            <person name="Takehana T."/>
            <person name="Taniguchi I."/>
            <person name="Yamaji H."/>
            <person name="Maeda Y."/>
            <person name="Toyohara K."/>
            <person name="Miyamoto K."/>
            <person name="Kimura Y."/>
            <person name="Oda K."/>
        </authorList>
    </citation>
    <scope>NUCLEOTIDE SEQUENCE [LARGE SCALE GENOMIC DNA]</scope>
    <source>
        <strain evidence="3">NBRC 110686 / TISTR 2288 / 201-F6</strain>
    </source>
</reference>
<dbReference type="Proteomes" id="UP000037660">
    <property type="component" value="Unassembled WGS sequence"/>
</dbReference>
<dbReference type="Pfam" id="PF11525">
    <property type="entry name" value="CopK"/>
    <property type="match status" value="1"/>
</dbReference>
<reference evidence="3" key="1">
    <citation type="submission" date="2015-07" db="EMBL/GenBank/DDBJ databases">
        <title>Discovery of a poly(ethylene terephthalate assimilation.</title>
        <authorList>
            <person name="Yoshida S."/>
            <person name="Hiraga K."/>
            <person name="Takehana T."/>
            <person name="Taniguchi I."/>
            <person name="Yamaji H."/>
            <person name="Maeda Y."/>
            <person name="Toyohara K."/>
            <person name="Miyamoto K."/>
            <person name="Kimura Y."/>
            <person name="Oda K."/>
        </authorList>
    </citation>
    <scope>NUCLEOTIDE SEQUENCE [LARGE SCALE GENOMIC DNA]</scope>
    <source>
        <strain evidence="3">NBRC 110686 / TISTR 2288 / 201-F6</strain>
    </source>
</reference>
<evidence type="ECO:0000313" key="2">
    <source>
        <dbReference type="EMBL" id="GAP34132.1"/>
    </source>
</evidence>
<gene>
    <name evidence="2" type="ORF">ISF6_3911</name>
</gene>
<evidence type="ECO:0000256" key="1">
    <source>
        <dbReference type="SAM" id="SignalP"/>
    </source>
</evidence>
<feature type="signal peptide" evidence="1">
    <location>
        <begin position="1"/>
        <end position="23"/>
    </location>
</feature>
<dbReference type="RefSeq" id="WP_054018270.1">
    <property type="nucleotide sequence ID" value="NZ_BBYR01000006.1"/>
</dbReference>
<proteinExistence type="predicted"/>
<evidence type="ECO:0008006" key="4">
    <source>
        <dbReference type="Google" id="ProtNLM"/>
    </source>
</evidence>
<organism evidence="2 3">
    <name type="scientific">Piscinibacter sakaiensis</name>
    <name type="common">Ideonella sakaiensis</name>
    <dbReference type="NCBI Taxonomy" id="1547922"/>
    <lineage>
        <taxon>Bacteria</taxon>
        <taxon>Pseudomonadati</taxon>
        <taxon>Pseudomonadota</taxon>
        <taxon>Betaproteobacteria</taxon>
        <taxon>Burkholderiales</taxon>
        <taxon>Sphaerotilaceae</taxon>
        <taxon>Piscinibacter</taxon>
    </lineage>
</organism>
<keyword evidence="3" id="KW-1185">Reference proteome</keyword>
<protein>
    <recommendedName>
        <fullName evidence="4">Copper resistance protein K</fullName>
    </recommendedName>
</protein>
<name>A0A0K8NUR3_PISS1</name>